<dbReference type="EMBL" id="MDET01000002">
    <property type="protein sequence ID" value="OQM77207.1"/>
    <property type="molecule type" value="Genomic_DNA"/>
</dbReference>
<keyword evidence="2" id="KW-1185">Reference proteome</keyword>
<gene>
    <name evidence="1" type="ORF">BFN67_10530</name>
</gene>
<dbReference type="STRING" id="1873176.BFN67_10530"/>
<protein>
    <submittedName>
        <fullName evidence="1">Uncharacterized protein</fullName>
    </submittedName>
</protein>
<comment type="caution">
    <text evidence="1">The sequence shown here is derived from an EMBL/GenBank/DDBJ whole genome shotgun (WGS) entry which is preliminary data.</text>
</comment>
<dbReference type="AlphaFoldDB" id="A0A1V8RVJ4"/>
<evidence type="ECO:0000313" key="1">
    <source>
        <dbReference type="EMBL" id="OQM77207.1"/>
    </source>
</evidence>
<proteinExistence type="predicted"/>
<evidence type="ECO:0000313" key="2">
    <source>
        <dbReference type="Proteomes" id="UP000191905"/>
    </source>
</evidence>
<reference evidence="1 2" key="1">
    <citation type="journal article" date="2016" name="Int. J. Syst. Evol. Microbiol.">
        <title>Pseudaminobacter manganicus sp. nov., isolated from sludge of a manganese mine.</title>
        <authorList>
            <person name="Li J."/>
            <person name="Huang J."/>
            <person name="Liao S."/>
            <person name="Wang G."/>
        </authorList>
    </citation>
    <scope>NUCLEOTIDE SEQUENCE [LARGE SCALE GENOMIC DNA]</scope>
    <source>
        <strain evidence="1 2">JH-7</strain>
    </source>
</reference>
<organism evidence="1 2">
    <name type="scientific">Manganibacter manganicus</name>
    <dbReference type="NCBI Taxonomy" id="1873176"/>
    <lineage>
        <taxon>Bacteria</taxon>
        <taxon>Pseudomonadati</taxon>
        <taxon>Pseudomonadota</taxon>
        <taxon>Alphaproteobacteria</taxon>
        <taxon>Hyphomicrobiales</taxon>
        <taxon>Phyllobacteriaceae</taxon>
        <taxon>Manganibacter</taxon>
    </lineage>
</organism>
<dbReference type="Proteomes" id="UP000191905">
    <property type="component" value="Unassembled WGS sequence"/>
</dbReference>
<accession>A0A1V8RVJ4</accession>
<name>A0A1V8RVJ4_9HYPH</name>
<sequence>MICPHAVAASRLAPDGARRAVAVAAFGGFQLTAERALCSLISARAPDKRRSALAGFAFGRSVDGR</sequence>